<proteinExistence type="predicted"/>
<gene>
    <name evidence="1" type="ORF">EVAR_99219_1</name>
</gene>
<comment type="caution">
    <text evidence="1">The sequence shown here is derived from an EMBL/GenBank/DDBJ whole genome shotgun (WGS) entry which is preliminary data.</text>
</comment>
<evidence type="ECO:0000313" key="1">
    <source>
        <dbReference type="EMBL" id="GBP75619.1"/>
    </source>
</evidence>
<keyword evidence="2" id="KW-1185">Reference proteome</keyword>
<dbReference type="Proteomes" id="UP000299102">
    <property type="component" value="Unassembled WGS sequence"/>
</dbReference>
<evidence type="ECO:0000313" key="2">
    <source>
        <dbReference type="Proteomes" id="UP000299102"/>
    </source>
</evidence>
<organism evidence="1 2">
    <name type="scientific">Eumeta variegata</name>
    <name type="common">Bagworm moth</name>
    <name type="synonym">Eumeta japonica</name>
    <dbReference type="NCBI Taxonomy" id="151549"/>
    <lineage>
        <taxon>Eukaryota</taxon>
        <taxon>Metazoa</taxon>
        <taxon>Ecdysozoa</taxon>
        <taxon>Arthropoda</taxon>
        <taxon>Hexapoda</taxon>
        <taxon>Insecta</taxon>
        <taxon>Pterygota</taxon>
        <taxon>Neoptera</taxon>
        <taxon>Endopterygota</taxon>
        <taxon>Lepidoptera</taxon>
        <taxon>Glossata</taxon>
        <taxon>Ditrysia</taxon>
        <taxon>Tineoidea</taxon>
        <taxon>Psychidae</taxon>
        <taxon>Oiketicinae</taxon>
        <taxon>Eumeta</taxon>
    </lineage>
</organism>
<dbReference type="AlphaFoldDB" id="A0A4C1YLV4"/>
<reference evidence="1 2" key="1">
    <citation type="journal article" date="2019" name="Commun. Biol.">
        <title>The bagworm genome reveals a unique fibroin gene that provides high tensile strength.</title>
        <authorList>
            <person name="Kono N."/>
            <person name="Nakamura H."/>
            <person name="Ohtoshi R."/>
            <person name="Tomita M."/>
            <person name="Numata K."/>
            <person name="Arakawa K."/>
        </authorList>
    </citation>
    <scope>NUCLEOTIDE SEQUENCE [LARGE SCALE GENOMIC DNA]</scope>
</reference>
<sequence length="101" mass="12050">MCTLLRLSLQKKIKERKLHFFFQNQLQGKQYNREQPAQRRRVGCADAEPNVRGRVSQFWDTRKVSRFLNPERQVRATLQRPRSILTSAQPRMNSSKFISFI</sequence>
<accession>A0A4C1YLV4</accession>
<name>A0A4C1YLV4_EUMVA</name>
<protein>
    <submittedName>
        <fullName evidence="1">Uncharacterized protein</fullName>
    </submittedName>
</protein>
<dbReference type="EMBL" id="BGZK01001255">
    <property type="protein sequence ID" value="GBP75619.1"/>
    <property type="molecule type" value="Genomic_DNA"/>
</dbReference>